<name>W1P3U6_AMBTC</name>
<evidence type="ECO:0000313" key="1">
    <source>
        <dbReference type="EMBL" id="ERN01630.1"/>
    </source>
</evidence>
<dbReference type="AlphaFoldDB" id="W1P3U6"/>
<gene>
    <name evidence="1" type="ORF">AMTR_s00090p00086710</name>
</gene>
<dbReference type="HOGENOM" id="CLU_2944784_0_0_1"/>
<evidence type="ECO:0000313" key="2">
    <source>
        <dbReference type="Proteomes" id="UP000017836"/>
    </source>
</evidence>
<proteinExistence type="predicted"/>
<keyword evidence="2" id="KW-1185">Reference proteome</keyword>
<dbReference type="Gramene" id="ERN01630">
    <property type="protein sequence ID" value="ERN01630"/>
    <property type="gene ID" value="AMTR_s00090p00086710"/>
</dbReference>
<accession>W1P3U6</accession>
<organism evidence="1 2">
    <name type="scientific">Amborella trichopoda</name>
    <dbReference type="NCBI Taxonomy" id="13333"/>
    <lineage>
        <taxon>Eukaryota</taxon>
        <taxon>Viridiplantae</taxon>
        <taxon>Streptophyta</taxon>
        <taxon>Embryophyta</taxon>
        <taxon>Tracheophyta</taxon>
        <taxon>Spermatophyta</taxon>
        <taxon>Magnoliopsida</taxon>
        <taxon>Amborellales</taxon>
        <taxon>Amborellaceae</taxon>
        <taxon>Amborella</taxon>
    </lineage>
</organism>
<dbReference type="EMBL" id="KI394757">
    <property type="protein sequence ID" value="ERN01630.1"/>
    <property type="molecule type" value="Genomic_DNA"/>
</dbReference>
<dbReference type="Proteomes" id="UP000017836">
    <property type="component" value="Unassembled WGS sequence"/>
</dbReference>
<sequence>MTHHFKIMVIDFEKKNQVWYGFSKDLARHDVIVSDDVRKEEWKAIDTPFRIRFKGQFVQW</sequence>
<protein>
    <submittedName>
        <fullName evidence="1">Uncharacterized protein</fullName>
    </submittedName>
</protein>
<reference evidence="2" key="1">
    <citation type="journal article" date="2013" name="Science">
        <title>The Amborella genome and the evolution of flowering plants.</title>
        <authorList>
            <consortium name="Amborella Genome Project"/>
        </authorList>
    </citation>
    <scope>NUCLEOTIDE SEQUENCE [LARGE SCALE GENOMIC DNA]</scope>
</reference>